<dbReference type="PANTHER" id="PTHR46796:SF13">
    <property type="entry name" value="HTH-TYPE TRANSCRIPTIONAL ACTIVATOR RHAS"/>
    <property type="match status" value="1"/>
</dbReference>
<evidence type="ECO:0000256" key="1">
    <source>
        <dbReference type="ARBA" id="ARBA00023015"/>
    </source>
</evidence>
<dbReference type="InterPro" id="IPR050204">
    <property type="entry name" value="AraC_XylS_family_regulators"/>
</dbReference>
<dbReference type="InterPro" id="IPR018060">
    <property type="entry name" value="HTH_AraC"/>
</dbReference>
<accession>A0ABV5UIE8</accession>
<name>A0ABV5UIE8_9PSEU</name>
<keyword evidence="3" id="KW-0804">Transcription</keyword>
<keyword evidence="2" id="KW-0238">DNA-binding</keyword>
<organism evidence="5 6">
    <name type="scientific">Amycolatopsis plumensis</name>
    <dbReference type="NCBI Taxonomy" id="236508"/>
    <lineage>
        <taxon>Bacteria</taxon>
        <taxon>Bacillati</taxon>
        <taxon>Actinomycetota</taxon>
        <taxon>Actinomycetes</taxon>
        <taxon>Pseudonocardiales</taxon>
        <taxon>Pseudonocardiaceae</taxon>
        <taxon>Amycolatopsis</taxon>
    </lineage>
</organism>
<dbReference type="InterPro" id="IPR009057">
    <property type="entry name" value="Homeodomain-like_sf"/>
</dbReference>
<dbReference type="SUPFAM" id="SSF46689">
    <property type="entry name" value="Homeodomain-like"/>
    <property type="match status" value="2"/>
</dbReference>
<dbReference type="Pfam" id="PF12852">
    <property type="entry name" value="Cupin_6"/>
    <property type="match status" value="1"/>
</dbReference>
<comment type="caution">
    <text evidence="5">The sequence shown here is derived from an EMBL/GenBank/DDBJ whole genome shotgun (WGS) entry which is preliminary data.</text>
</comment>
<dbReference type="PANTHER" id="PTHR46796">
    <property type="entry name" value="HTH-TYPE TRANSCRIPTIONAL ACTIVATOR RHAS-RELATED"/>
    <property type="match status" value="1"/>
</dbReference>
<feature type="domain" description="HTH araC/xylS-type" evidence="4">
    <location>
        <begin position="202"/>
        <end position="300"/>
    </location>
</feature>
<evidence type="ECO:0000256" key="2">
    <source>
        <dbReference type="ARBA" id="ARBA00023125"/>
    </source>
</evidence>
<keyword evidence="1" id="KW-0805">Transcription regulation</keyword>
<sequence length="306" mass="33125">MDVLTDLLERAGARRALFGKAEFAGPWALDFDEAPGLAIHVIDDGAATLDSPEGSCHLRSGDVVLVRADVPHQLSGGNKAVPVKASTFFPAATMPHQAAHTPTEEQPRTRLLCGAYRWTGDLMKSINHQLPPVLVVHASSATSLNNALALLRSQLEQDDAGRQAILDRLLDVVLIELLREHLRNKPTHPPGWFRALDEPAISTALEVMHSRAGDPWTVATLAKVVGLSRAAFSALFTRTIGSPPMAYLHSWRMALARDHLLTSTTTISEVGRAIGYTSEFAFSAAFKKAHGLPPGTWRKEAGQIMS</sequence>
<dbReference type="InterPro" id="IPR032783">
    <property type="entry name" value="AraC_lig"/>
</dbReference>
<dbReference type="PROSITE" id="PS01124">
    <property type="entry name" value="HTH_ARAC_FAMILY_2"/>
    <property type="match status" value="1"/>
</dbReference>
<dbReference type="PROSITE" id="PS00041">
    <property type="entry name" value="HTH_ARAC_FAMILY_1"/>
    <property type="match status" value="1"/>
</dbReference>
<dbReference type="Gene3D" id="1.10.10.60">
    <property type="entry name" value="Homeodomain-like"/>
    <property type="match status" value="2"/>
</dbReference>
<dbReference type="EMBL" id="JBHMBK010000074">
    <property type="protein sequence ID" value="MFB9691192.1"/>
    <property type="molecule type" value="Genomic_DNA"/>
</dbReference>
<reference evidence="5 6" key="1">
    <citation type="submission" date="2024-09" db="EMBL/GenBank/DDBJ databases">
        <authorList>
            <person name="Sun Q."/>
            <person name="Mori K."/>
        </authorList>
    </citation>
    <scope>NUCLEOTIDE SEQUENCE [LARGE SCALE GENOMIC DNA]</scope>
    <source>
        <strain evidence="5 6">JCM 13852</strain>
    </source>
</reference>
<dbReference type="RefSeq" id="WP_378207799.1">
    <property type="nucleotide sequence ID" value="NZ_JBHMBK010000074.1"/>
</dbReference>
<keyword evidence="6" id="KW-1185">Reference proteome</keyword>
<evidence type="ECO:0000259" key="4">
    <source>
        <dbReference type="PROSITE" id="PS01124"/>
    </source>
</evidence>
<protein>
    <submittedName>
        <fullName evidence="5">AraC family transcriptional regulator</fullName>
    </submittedName>
</protein>
<evidence type="ECO:0000313" key="6">
    <source>
        <dbReference type="Proteomes" id="UP001589535"/>
    </source>
</evidence>
<gene>
    <name evidence="5" type="ORF">ACFFTO_44065</name>
</gene>
<dbReference type="Proteomes" id="UP001589535">
    <property type="component" value="Unassembled WGS sequence"/>
</dbReference>
<dbReference type="Pfam" id="PF12833">
    <property type="entry name" value="HTH_18"/>
    <property type="match status" value="1"/>
</dbReference>
<dbReference type="InterPro" id="IPR018062">
    <property type="entry name" value="HTH_AraC-typ_CS"/>
</dbReference>
<evidence type="ECO:0000313" key="5">
    <source>
        <dbReference type="EMBL" id="MFB9691192.1"/>
    </source>
</evidence>
<proteinExistence type="predicted"/>
<dbReference type="SMART" id="SM00342">
    <property type="entry name" value="HTH_ARAC"/>
    <property type="match status" value="1"/>
</dbReference>
<evidence type="ECO:0000256" key="3">
    <source>
        <dbReference type="ARBA" id="ARBA00023163"/>
    </source>
</evidence>